<comment type="caution">
    <text evidence="2">The sequence shown here is derived from an EMBL/GenBank/DDBJ whole genome shotgun (WGS) entry which is preliminary data.</text>
</comment>
<dbReference type="Pfam" id="PF08238">
    <property type="entry name" value="Sel1"/>
    <property type="match status" value="12"/>
</dbReference>
<dbReference type="SUPFAM" id="SSF46565">
    <property type="entry name" value="Chaperone J-domain"/>
    <property type="match status" value="1"/>
</dbReference>
<dbReference type="SMART" id="SM00671">
    <property type="entry name" value="SEL1"/>
    <property type="match status" value="12"/>
</dbReference>
<dbReference type="Gene3D" id="1.25.40.10">
    <property type="entry name" value="Tetratricopeptide repeat domain"/>
    <property type="match status" value="4"/>
</dbReference>
<dbReference type="PANTHER" id="PTHR11102">
    <property type="entry name" value="SEL-1-LIKE PROTEIN"/>
    <property type="match status" value="1"/>
</dbReference>
<dbReference type="AlphaFoldDB" id="A0A318FVK2"/>
<protein>
    <submittedName>
        <fullName evidence="2">TPR repeat protein</fullName>
    </submittedName>
</protein>
<dbReference type="InterPro" id="IPR036869">
    <property type="entry name" value="J_dom_sf"/>
</dbReference>
<sequence>MTCWEILGLEPGAESREIKRRFAQLVKVNRPEDDPQAYQRLRNAYEAALNWEEEDDVFPDEEEHTERDNINIRQDIADIPQPRVQTGLRSPGAVSASLTWQNVLERLFLVNEKLPENAQKQLESALYELELLDLKSRIRFEEALLVNLHQISRPLLVLAAAKTFRWHLVAGGAQASIQTAINEGCLLYRKIEEDIAPFFFAGMSVIDEVECGDKIEDVYCSLKDNEKSKKWFDFALLMQVDRLPLSAPFLCQLTELVEWSYKPDKECRAWSLSDRFHALAAVHKQSYRKLINALNVLNNCYASSMVVSSYLSAAEQGHVFSYNKLAQKYYIGADVEKDDTQAAYWFTRAAESGHISAQHNLGTLYRDGVGVEANAQEAFKWFMQAALQGDDKSQYTVGFMYKSGSGIEQNQTLAFEWYLKSAEQGHNWSQLEVAKMLRSGTGDEADLAKAFAWCVKSAESGYDVAQTELGVMYFHGWGVAQDYHQAREWYLRAADQGESAAQHNLSILYRDGLGVPVDDIQSFAWCFKSAHAGFTDAQYELGYKYYYSQGVEQDYVQAYEWFYKVAEQNHCCRSQFYIGQIYFHGDIVDSDYHQAFYWLNLAAEQNYSYAQYALGMLYLEGAGVEKNSKTAFNYFHAAALQGIAVAQNRVAIMFDDGNGVNQDFHQACKWYTLAAEQGHNDSQFNLALLYKNHLSDYRHAVYWFTQAFEQSEDTDAAFMLHKIYLEGGEGAEKDEEQGFTWCARAALRGHKQAQDALSTLYHRGCGTEKSNVDAWAWALIYGPAGTKLRIKRAMSPEEIAEAQALAKQLIIQCELESSYYPLP</sequence>
<gene>
    <name evidence="2" type="ORF">DET57_105198</name>
</gene>
<keyword evidence="1" id="KW-0143">Chaperone</keyword>
<accession>A0A318FVK2</accession>
<evidence type="ECO:0000313" key="3">
    <source>
        <dbReference type="Proteomes" id="UP000247485"/>
    </source>
</evidence>
<reference evidence="2 3" key="1">
    <citation type="submission" date="2018-05" db="EMBL/GenBank/DDBJ databases">
        <title>Freshwater and sediment microbial communities from various areas in North America, analyzing microbe dynamics in response to fracking.</title>
        <authorList>
            <person name="Lamendella R."/>
        </authorList>
    </citation>
    <scope>NUCLEOTIDE SEQUENCE [LARGE SCALE GENOMIC DNA]</scope>
    <source>
        <strain evidence="2 3">67</strain>
    </source>
</reference>
<dbReference type="InterPro" id="IPR011990">
    <property type="entry name" value="TPR-like_helical_dom_sf"/>
</dbReference>
<dbReference type="InterPro" id="IPR050767">
    <property type="entry name" value="Sel1_AlgK"/>
</dbReference>
<dbReference type="CDD" id="cd06257">
    <property type="entry name" value="DnaJ"/>
    <property type="match status" value="1"/>
</dbReference>
<dbReference type="PANTHER" id="PTHR11102:SF160">
    <property type="entry name" value="ERAD-ASSOCIATED E3 UBIQUITIN-PROTEIN LIGASE COMPONENT HRD3"/>
    <property type="match status" value="1"/>
</dbReference>
<name>A0A318FVK2_KLEOX</name>
<dbReference type="InterPro" id="IPR006597">
    <property type="entry name" value="Sel1-like"/>
</dbReference>
<dbReference type="SUPFAM" id="SSF81901">
    <property type="entry name" value="HCP-like"/>
    <property type="match status" value="3"/>
</dbReference>
<evidence type="ECO:0000313" key="2">
    <source>
        <dbReference type="EMBL" id="PXW46521.1"/>
    </source>
</evidence>
<organism evidence="2 3">
    <name type="scientific">Klebsiella oxytoca</name>
    <dbReference type="NCBI Taxonomy" id="571"/>
    <lineage>
        <taxon>Bacteria</taxon>
        <taxon>Pseudomonadati</taxon>
        <taxon>Pseudomonadota</taxon>
        <taxon>Gammaproteobacteria</taxon>
        <taxon>Enterobacterales</taxon>
        <taxon>Enterobacteriaceae</taxon>
        <taxon>Klebsiella/Raoultella group</taxon>
        <taxon>Klebsiella</taxon>
    </lineage>
</organism>
<dbReference type="Proteomes" id="UP000247485">
    <property type="component" value="Unassembled WGS sequence"/>
</dbReference>
<proteinExistence type="predicted"/>
<evidence type="ECO:0000256" key="1">
    <source>
        <dbReference type="ARBA" id="ARBA00023186"/>
    </source>
</evidence>
<dbReference type="EMBL" id="QJJG01000005">
    <property type="protein sequence ID" value="PXW46521.1"/>
    <property type="molecule type" value="Genomic_DNA"/>
</dbReference>
<dbReference type="InterPro" id="IPR001623">
    <property type="entry name" value="DnaJ_domain"/>
</dbReference>